<evidence type="ECO:0000313" key="3">
    <source>
        <dbReference type="EMBL" id="HJC15226.1"/>
    </source>
</evidence>
<organism evidence="3 4">
    <name type="scientific">Candidatus Fusicatenibacter intestinigallinarum</name>
    <dbReference type="NCBI Taxonomy" id="2838598"/>
    <lineage>
        <taxon>Bacteria</taxon>
        <taxon>Bacillati</taxon>
        <taxon>Bacillota</taxon>
        <taxon>Clostridia</taxon>
        <taxon>Lachnospirales</taxon>
        <taxon>Lachnospiraceae</taxon>
        <taxon>Fusicatenibacter</taxon>
    </lineage>
</organism>
<evidence type="ECO:0000256" key="2">
    <source>
        <dbReference type="SAM" id="Phobius"/>
    </source>
</evidence>
<dbReference type="Pfam" id="PF06898">
    <property type="entry name" value="YqfD"/>
    <property type="match status" value="1"/>
</dbReference>
<feature type="transmembrane region" description="Helical" evidence="2">
    <location>
        <begin position="88"/>
        <end position="108"/>
    </location>
</feature>
<dbReference type="Proteomes" id="UP000823849">
    <property type="component" value="Unassembled WGS sequence"/>
</dbReference>
<feature type="compositionally biased region" description="Basic and acidic residues" evidence="1">
    <location>
        <begin position="388"/>
        <end position="399"/>
    </location>
</feature>
<evidence type="ECO:0000313" key="4">
    <source>
        <dbReference type="Proteomes" id="UP000823849"/>
    </source>
</evidence>
<sequence length="410" mass="46945">MNRLIRYLKGYVHIRLVSRDPERFLNLCAHNQILLWGLISRNGFYEMYLSTADFFRLHTLCCKSSSKIRILGKYGLPFFLHRNRKRKAFFAGILLSFCLLFVLSLFVWNIHVSGNYANSTGSILSFLERKGITHGILKSRLNCSEIAAMLREEFPNITWVSAKIEGTQLILEIKENVDGYVAEETPTEPSHLIAAKDGIVASIITRSGTPLVLPGAPCKKGEILVSGEIEIKNDSQEVIGYRYVPADADILIETEWYYYDEFPLAYEERHYGEEGISFPFLQIGNYRLESFSPWEQNPSADSETRLWQVHLTENFVLPLSVGYQKSLPYITEQKEYTREEARTLAEQRFEQYQEKLKKEQIQVIDSSVTTEITGTLCKTKGTITVQEKAVERQSCEQRTPEPASDTSSDS</sequence>
<comment type="caution">
    <text evidence="3">The sequence shown here is derived from an EMBL/GenBank/DDBJ whole genome shotgun (WGS) entry which is preliminary data.</text>
</comment>
<reference evidence="3" key="1">
    <citation type="journal article" date="2021" name="PeerJ">
        <title>Extensive microbial diversity within the chicken gut microbiome revealed by metagenomics and culture.</title>
        <authorList>
            <person name="Gilroy R."/>
            <person name="Ravi A."/>
            <person name="Getino M."/>
            <person name="Pursley I."/>
            <person name="Horton D.L."/>
            <person name="Alikhan N.F."/>
            <person name="Baker D."/>
            <person name="Gharbi K."/>
            <person name="Hall N."/>
            <person name="Watson M."/>
            <person name="Adriaenssens E.M."/>
            <person name="Foster-Nyarko E."/>
            <person name="Jarju S."/>
            <person name="Secka A."/>
            <person name="Antonio M."/>
            <person name="Oren A."/>
            <person name="Chaudhuri R.R."/>
            <person name="La Ragione R."/>
            <person name="Hildebrand F."/>
            <person name="Pallen M.J."/>
        </authorList>
    </citation>
    <scope>NUCLEOTIDE SEQUENCE</scope>
    <source>
        <strain evidence="3">CHK185-5351</strain>
    </source>
</reference>
<protein>
    <submittedName>
        <fullName evidence="3">Sporulation protein YqfD</fullName>
    </submittedName>
</protein>
<gene>
    <name evidence="3" type="ORF">H9705_05280</name>
</gene>
<keyword evidence="2" id="KW-0472">Membrane</keyword>
<reference evidence="3" key="2">
    <citation type="submission" date="2021-04" db="EMBL/GenBank/DDBJ databases">
        <authorList>
            <person name="Gilroy R."/>
        </authorList>
    </citation>
    <scope>NUCLEOTIDE SEQUENCE</scope>
    <source>
        <strain evidence="3">CHK185-5351</strain>
    </source>
</reference>
<accession>A0A9D2NBW3</accession>
<name>A0A9D2NBW3_9FIRM</name>
<dbReference type="AlphaFoldDB" id="A0A9D2NBW3"/>
<evidence type="ECO:0000256" key="1">
    <source>
        <dbReference type="SAM" id="MobiDB-lite"/>
    </source>
</evidence>
<feature type="region of interest" description="Disordered" evidence="1">
    <location>
        <begin position="388"/>
        <end position="410"/>
    </location>
</feature>
<dbReference type="EMBL" id="DWWU01000021">
    <property type="protein sequence ID" value="HJC15226.1"/>
    <property type="molecule type" value="Genomic_DNA"/>
</dbReference>
<keyword evidence="2" id="KW-1133">Transmembrane helix</keyword>
<proteinExistence type="predicted"/>
<keyword evidence="2" id="KW-0812">Transmembrane</keyword>
<dbReference type="InterPro" id="IPR010690">
    <property type="entry name" value="YqfD"/>
</dbReference>